<evidence type="ECO:0000313" key="5">
    <source>
        <dbReference type="Proteomes" id="UP000433577"/>
    </source>
</evidence>
<reference evidence="4 5" key="1">
    <citation type="submission" date="2019-12" db="EMBL/GenBank/DDBJ databases">
        <title>Paraburkholderia acidiphila 7Q-K02 sp. nov and Paraburkholderia acidisoli DHF22 sp. nov., two strains isolated from forest soil.</title>
        <authorList>
            <person name="Gao Z."/>
            <person name="Qiu L."/>
        </authorList>
    </citation>
    <scope>NUCLEOTIDE SEQUENCE [LARGE SCALE GENOMIC DNA]</scope>
    <source>
        <strain evidence="4 5">DHF22</strain>
    </source>
</reference>
<dbReference type="RefSeq" id="WP_158952563.1">
    <property type="nucleotide sequence ID" value="NZ_CP046914.1"/>
</dbReference>
<dbReference type="Pfam" id="PF16656">
    <property type="entry name" value="Pur_ac_phosph_N"/>
    <property type="match status" value="1"/>
</dbReference>
<organism evidence="4 5">
    <name type="scientific">Paraburkholderia acidisoli</name>
    <dbReference type="NCBI Taxonomy" id="2571748"/>
    <lineage>
        <taxon>Bacteria</taxon>
        <taxon>Pseudomonadati</taxon>
        <taxon>Pseudomonadota</taxon>
        <taxon>Betaproteobacteria</taxon>
        <taxon>Burkholderiales</taxon>
        <taxon>Burkholderiaceae</taxon>
        <taxon>Paraburkholderia</taxon>
    </lineage>
</organism>
<accession>A0A7Z2GKP0</accession>
<sequence length="561" mass="60555">MTKKDTPENTVESAANVTRRGFLKLAGASGFASAAGAFSGGAKADAATPDGTPEQIHITWGEDPASEVIVSWASLAASTNPRVTYSADRGKRETVHAVQRTYTDGLTGVVVFSYHARLRDLHSATTYRYEVTADNDSRAGGPFASTFTTAPRGHVPFRFTSYGDLATPNTNWVLSSPQSRFAVEAVERFQPLFHLLNGDLCYANLNPTHQTDVWRDFANNAQTSASNRPWMPCPGNHEIEFYNGPQGLDSYLSRYTLPDNGTRFPGRWYAFRVGNVQFVSLDADDVIYQDAAAFVAGPAPLVPVASTGNASIAPGTSFYVRGYSNGEQTRWLERTLQHASHDDSIDWIIVQMHQIALSSSKTGNGSDKGIREAWLPLFDRYGVDLVVCGHDHDYERSYPVRGCNHHAGTDAKTGTPVDTLQPRPVTHAQGTGNTFDTSHGTIHLVLGGGGTSAPLDVYGVDIGNGNPQAQIFTKPNRPVAGTTAGTFVRPTADALEDAIWSAQRDTGTGYGIAVFDVDPGTHGGKTTITMNYYHAPGADQTPTGNYELFETITLEKGRGRP</sequence>
<dbReference type="AlphaFoldDB" id="A0A7Z2GKP0"/>
<dbReference type="EMBL" id="CP046914">
    <property type="protein sequence ID" value="QGZ63570.1"/>
    <property type="molecule type" value="Genomic_DNA"/>
</dbReference>
<dbReference type="InterPro" id="IPR008963">
    <property type="entry name" value="Purple_acid_Pase-like_N"/>
</dbReference>
<evidence type="ECO:0000259" key="3">
    <source>
        <dbReference type="Pfam" id="PF16656"/>
    </source>
</evidence>
<dbReference type="InterPro" id="IPR006311">
    <property type="entry name" value="TAT_signal"/>
</dbReference>
<dbReference type="InterPro" id="IPR004843">
    <property type="entry name" value="Calcineurin-like_PHP"/>
</dbReference>
<dbReference type="InterPro" id="IPR015914">
    <property type="entry name" value="PAPs_N"/>
</dbReference>
<evidence type="ECO:0000313" key="4">
    <source>
        <dbReference type="EMBL" id="QGZ63570.1"/>
    </source>
</evidence>
<dbReference type="Gene3D" id="2.60.40.380">
    <property type="entry name" value="Purple acid phosphatase-like, N-terminal"/>
    <property type="match status" value="1"/>
</dbReference>
<name>A0A7Z2GKP0_9BURK</name>
<dbReference type="PROSITE" id="PS51318">
    <property type="entry name" value="TAT"/>
    <property type="match status" value="1"/>
</dbReference>
<dbReference type="Proteomes" id="UP000433577">
    <property type="component" value="Chromosome 2"/>
</dbReference>
<dbReference type="InterPro" id="IPR039331">
    <property type="entry name" value="PAPs-like"/>
</dbReference>
<dbReference type="InterPro" id="IPR029052">
    <property type="entry name" value="Metallo-depent_PP-like"/>
</dbReference>
<dbReference type="Pfam" id="PF00149">
    <property type="entry name" value="Metallophos"/>
    <property type="match status" value="1"/>
</dbReference>
<dbReference type="PANTHER" id="PTHR22953">
    <property type="entry name" value="ACID PHOSPHATASE RELATED"/>
    <property type="match status" value="1"/>
</dbReference>
<proteinExistence type="predicted"/>
<gene>
    <name evidence="4" type="ORF">FAZ98_17475</name>
</gene>
<protein>
    <submittedName>
        <fullName evidence="4">Serine/threonine protein phosphatase</fullName>
    </submittedName>
</protein>
<evidence type="ECO:0000259" key="2">
    <source>
        <dbReference type="Pfam" id="PF00149"/>
    </source>
</evidence>
<dbReference type="GO" id="GO:0003993">
    <property type="term" value="F:acid phosphatase activity"/>
    <property type="evidence" value="ECO:0007669"/>
    <property type="project" value="InterPro"/>
</dbReference>
<feature type="domain" description="Calcineurin-like phosphoesterase" evidence="2">
    <location>
        <begin position="188"/>
        <end position="394"/>
    </location>
</feature>
<dbReference type="Gene3D" id="3.60.21.10">
    <property type="match status" value="1"/>
</dbReference>
<keyword evidence="5" id="KW-1185">Reference proteome</keyword>
<dbReference type="GO" id="GO:0046872">
    <property type="term" value="F:metal ion binding"/>
    <property type="evidence" value="ECO:0007669"/>
    <property type="project" value="InterPro"/>
</dbReference>
<keyword evidence="1" id="KW-0732">Signal</keyword>
<evidence type="ECO:0000256" key="1">
    <source>
        <dbReference type="ARBA" id="ARBA00022729"/>
    </source>
</evidence>
<feature type="domain" description="Purple acid phosphatase N-terminal" evidence="3">
    <location>
        <begin position="53"/>
        <end position="140"/>
    </location>
</feature>
<dbReference type="SUPFAM" id="SSF49363">
    <property type="entry name" value="Purple acid phosphatase, N-terminal domain"/>
    <property type="match status" value="1"/>
</dbReference>
<dbReference type="OrthoDB" id="9804511at2"/>
<dbReference type="SUPFAM" id="SSF56300">
    <property type="entry name" value="Metallo-dependent phosphatases"/>
    <property type="match status" value="1"/>
</dbReference>
<dbReference type="PANTHER" id="PTHR22953:SF153">
    <property type="entry name" value="PURPLE ACID PHOSPHATASE"/>
    <property type="match status" value="1"/>
</dbReference>
<dbReference type="KEGG" id="pacs:FAZ98_17475"/>